<protein>
    <submittedName>
        <fullName evidence="1">Rod shape-determining protein MreB</fullName>
    </submittedName>
</protein>
<evidence type="ECO:0000313" key="1">
    <source>
        <dbReference type="EMBL" id="PRX23032.1"/>
    </source>
</evidence>
<name>A0A2T0KHX2_9ACTN</name>
<sequence length="236" mass="23984">MAVAVDLGSSTVGVWATHRGVVSGDASASGALVRRGRVVDVEGCATLLGQLVQRYAQPVPSSDVVVACRPVLATEAEQLSMRRVIEAALAPRRMLFIDTVRAAAIGSGAAAGSLLIADIGAQLTEIALLENGRVTAARRAEMGTRDLGRGATVGLLTDIVARHVADLRATGPADDMDQAVARGLLLAGDGALHPALPAALAAALRLRVHQAAAPRTAALHGAGLAAMSALRHPVVS</sequence>
<dbReference type="RefSeq" id="WP_170153844.1">
    <property type="nucleotide sequence ID" value="NZ_BOMO01000022.1"/>
</dbReference>
<organism evidence="1 2">
    <name type="scientific">Actinoplanes italicus</name>
    <dbReference type="NCBI Taxonomy" id="113567"/>
    <lineage>
        <taxon>Bacteria</taxon>
        <taxon>Bacillati</taxon>
        <taxon>Actinomycetota</taxon>
        <taxon>Actinomycetes</taxon>
        <taxon>Micromonosporales</taxon>
        <taxon>Micromonosporaceae</taxon>
        <taxon>Actinoplanes</taxon>
    </lineage>
</organism>
<reference evidence="1 2" key="1">
    <citation type="submission" date="2018-03" db="EMBL/GenBank/DDBJ databases">
        <title>Genomic Encyclopedia of Archaeal and Bacterial Type Strains, Phase II (KMG-II): from individual species to whole genera.</title>
        <authorList>
            <person name="Goeker M."/>
        </authorList>
    </citation>
    <scope>NUCLEOTIDE SEQUENCE [LARGE SCALE GENOMIC DNA]</scope>
    <source>
        <strain evidence="1 2">DSM 43146</strain>
    </source>
</reference>
<gene>
    <name evidence="1" type="ORF">CLV67_104560</name>
</gene>
<dbReference type="AlphaFoldDB" id="A0A2T0KHX2"/>
<dbReference type="Pfam" id="PF06723">
    <property type="entry name" value="MreB_Mbl"/>
    <property type="match status" value="1"/>
</dbReference>
<dbReference type="Gene3D" id="3.30.420.40">
    <property type="match status" value="1"/>
</dbReference>
<dbReference type="InterPro" id="IPR056546">
    <property type="entry name" value="MreB_MamK-like"/>
</dbReference>
<dbReference type="EMBL" id="PVMZ01000004">
    <property type="protein sequence ID" value="PRX23032.1"/>
    <property type="molecule type" value="Genomic_DNA"/>
</dbReference>
<accession>A0A2T0KHX2</accession>
<dbReference type="SUPFAM" id="SSF53067">
    <property type="entry name" value="Actin-like ATPase domain"/>
    <property type="match status" value="1"/>
</dbReference>
<proteinExistence type="predicted"/>
<dbReference type="Proteomes" id="UP000239415">
    <property type="component" value="Unassembled WGS sequence"/>
</dbReference>
<comment type="caution">
    <text evidence="1">The sequence shown here is derived from an EMBL/GenBank/DDBJ whole genome shotgun (WGS) entry which is preliminary data.</text>
</comment>
<evidence type="ECO:0000313" key="2">
    <source>
        <dbReference type="Proteomes" id="UP000239415"/>
    </source>
</evidence>
<keyword evidence="2" id="KW-1185">Reference proteome</keyword>
<dbReference type="InterPro" id="IPR043129">
    <property type="entry name" value="ATPase_NBD"/>
</dbReference>